<dbReference type="PANTHER" id="PTHR30160">
    <property type="entry name" value="TETRAACYLDISACCHARIDE 4'-KINASE-RELATED"/>
    <property type="match status" value="1"/>
</dbReference>
<dbReference type="Proteomes" id="UP000179014">
    <property type="component" value="Unassembled WGS sequence"/>
</dbReference>
<proteinExistence type="predicted"/>
<gene>
    <name evidence="3" type="ORF">A2118_02130</name>
</gene>
<reference evidence="3 4" key="1">
    <citation type="journal article" date="2016" name="Nat. Commun.">
        <title>Thousands of microbial genomes shed light on interconnected biogeochemical processes in an aquifer system.</title>
        <authorList>
            <person name="Anantharaman K."/>
            <person name="Brown C.T."/>
            <person name="Hug L.A."/>
            <person name="Sharon I."/>
            <person name="Castelle C.J."/>
            <person name="Probst A.J."/>
            <person name="Thomas B.C."/>
            <person name="Singh A."/>
            <person name="Wilkins M.J."/>
            <person name="Karaoz U."/>
            <person name="Brodie E.L."/>
            <person name="Williams K.H."/>
            <person name="Hubbard S.S."/>
            <person name="Banfield J.F."/>
        </authorList>
    </citation>
    <scope>NUCLEOTIDE SEQUENCE [LARGE SCALE GENOMIC DNA]</scope>
</reference>
<dbReference type="CDD" id="cd03789">
    <property type="entry name" value="GT9_LPS_heptosyltransferase"/>
    <property type="match status" value="1"/>
</dbReference>
<name>A0A1F6BVR3_9BACT</name>
<dbReference type="SUPFAM" id="SSF53756">
    <property type="entry name" value="UDP-Glycosyltransferase/glycogen phosphorylase"/>
    <property type="match status" value="1"/>
</dbReference>
<dbReference type="GO" id="GO:0008713">
    <property type="term" value="F:ADP-heptose-lipopolysaccharide heptosyltransferase activity"/>
    <property type="evidence" value="ECO:0007669"/>
    <property type="project" value="TreeGrafter"/>
</dbReference>
<dbReference type="InterPro" id="IPR002201">
    <property type="entry name" value="Glyco_trans_9"/>
</dbReference>
<dbReference type="STRING" id="1798474.A2118_02130"/>
<dbReference type="GO" id="GO:0009244">
    <property type="term" value="P:lipopolysaccharide core region biosynthetic process"/>
    <property type="evidence" value="ECO:0007669"/>
    <property type="project" value="TreeGrafter"/>
</dbReference>
<organism evidence="3 4">
    <name type="scientific">Candidatus Kaiserbacteria bacterium GWA2_50_9</name>
    <dbReference type="NCBI Taxonomy" id="1798474"/>
    <lineage>
        <taxon>Bacteria</taxon>
        <taxon>Candidatus Kaiseribacteriota</taxon>
    </lineage>
</organism>
<dbReference type="GO" id="GO:0005829">
    <property type="term" value="C:cytosol"/>
    <property type="evidence" value="ECO:0007669"/>
    <property type="project" value="TreeGrafter"/>
</dbReference>
<protein>
    <recommendedName>
        <fullName evidence="5">Heptosyltransferase</fullName>
    </recommendedName>
</protein>
<accession>A0A1F6BVR3</accession>
<evidence type="ECO:0000256" key="2">
    <source>
        <dbReference type="ARBA" id="ARBA00022679"/>
    </source>
</evidence>
<sequence>MTKQDVPAMIKKALTFRASSIGDCLMGKYLLENIHAQYPQARLGIVVASRGAMIADLFAAYPWLEVIEVNRRHPKALLSLWRNFHGSDLVVTQYSGKKGGRFGLASKFAARLLAKRGGLVGFTDVSKWNRILYDRLLLVRSDQAIAEHEREALRAAGLPVSLPFPTLAYLQDDTVLAKFHLEMEKYVVVHFFAGGAGRSISPEKGRELLTVLRDILPKDISIVISGALADRESALAIVHGIEARVIAGEATLQEMMDVIQHSRAVVSVDTGMAHITAQLGKPLVVMRTCVGRNWWFSGQYGEKAPITVFSRSDLCAAGHIYKNFPACISAISVEDVARALGEV</sequence>
<evidence type="ECO:0000256" key="1">
    <source>
        <dbReference type="ARBA" id="ARBA00022676"/>
    </source>
</evidence>
<dbReference type="AlphaFoldDB" id="A0A1F6BVR3"/>
<evidence type="ECO:0008006" key="5">
    <source>
        <dbReference type="Google" id="ProtNLM"/>
    </source>
</evidence>
<dbReference type="EMBL" id="MFKN01000018">
    <property type="protein sequence ID" value="OGG41021.1"/>
    <property type="molecule type" value="Genomic_DNA"/>
</dbReference>
<dbReference type="Gene3D" id="3.40.50.2000">
    <property type="entry name" value="Glycogen Phosphorylase B"/>
    <property type="match status" value="2"/>
</dbReference>
<evidence type="ECO:0000313" key="4">
    <source>
        <dbReference type="Proteomes" id="UP000179014"/>
    </source>
</evidence>
<dbReference type="Pfam" id="PF01075">
    <property type="entry name" value="Glyco_transf_9"/>
    <property type="match status" value="1"/>
</dbReference>
<dbReference type="PANTHER" id="PTHR30160:SF15">
    <property type="entry name" value="GLYCOSYLTRANSFERASE HI_0523-RELATED"/>
    <property type="match status" value="1"/>
</dbReference>
<keyword evidence="2" id="KW-0808">Transferase</keyword>
<evidence type="ECO:0000313" key="3">
    <source>
        <dbReference type="EMBL" id="OGG41021.1"/>
    </source>
</evidence>
<dbReference type="InterPro" id="IPR051199">
    <property type="entry name" value="LPS_LOS_Heptosyltrfase"/>
</dbReference>
<comment type="caution">
    <text evidence="3">The sequence shown here is derived from an EMBL/GenBank/DDBJ whole genome shotgun (WGS) entry which is preliminary data.</text>
</comment>
<keyword evidence="1" id="KW-0328">Glycosyltransferase</keyword>